<gene>
    <name evidence="14" type="primary">Modo-UM</name>
</gene>
<dbReference type="GO" id="GO:0042612">
    <property type="term" value="C:MHC class I protein complex"/>
    <property type="evidence" value="ECO:0007669"/>
    <property type="project" value="UniProtKB-KW"/>
</dbReference>
<evidence type="ECO:0000256" key="6">
    <source>
        <dbReference type="ARBA" id="ARBA00022859"/>
    </source>
</evidence>
<keyword evidence="4" id="KW-0490">MHC I</keyword>
<dbReference type="InterPro" id="IPR011162">
    <property type="entry name" value="MHC_I/II-like_Ag-recog"/>
</dbReference>
<evidence type="ECO:0000256" key="5">
    <source>
        <dbReference type="ARBA" id="ARBA00022692"/>
    </source>
</evidence>
<dbReference type="InterPro" id="IPR011161">
    <property type="entry name" value="MHC_I-like_Ag-recog"/>
</dbReference>
<dbReference type="InterPro" id="IPR013783">
    <property type="entry name" value="Ig-like_fold"/>
</dbReference>
<evidence type="ECO:0000256" key="11">
    <source>
        <dbReference type="SAM" id="Phobius"/>
    </source>
</evidence>
<dbReference type="GO" id="GO:0002474">
    <property type="term" value="P:antigen processing and presentation of peptide antigen via MHC class I"/>
    <property type="evidence" value="ECO:0007669"/>
    <property type="project" value="UniProtKB-KW"/>
</dbReference>
<dbReference type="CDD" id="cd07698">
    <property type="entry name" value="IgC1_MHC_I_alpha3"/>
    <property type="match status" value="1"/>
</dbReference>
<protein>
    <submittedName>
        <fullName evidence="14">MHC class I antigen 5b</fullName>
    </submittedName>
</protein>
<evidence type="ECO:0000256" key="3">
    <source>
        <dbReference type="ARBA" id="ARBA00006909"/>
    </source>
</evidence>
<dbReference type="InterPro" id="IPR036179">
    <property type="entry name" value="Ig-like_dom_sf"/>
</dbReference>
<accession>C6ZIV8</accession>
<dbReference type="PANTHER" id="PTHR16675">
    <property type="entry name" value="MHC CLASS I-RELATED"/>
    <property type="match status" value="1"/>
</dbReference>
<dbReference type="RefSeq" id="NP_001165305.1">
    <property type="nucleotide sequence ID" value="NM_001171834.1"/>
</dbReference>
<dbReference type="Pfam" id="PF07654">
    <property type="entry name" value="C1-set"/>
    <property type="match status" value="1"/>
</dbReference>
<comment type="function">
    <text evidence="1">Involved in the presentation of foreign antigens to the immune system.</text>
</comment>
<reference evidence="14" key="1">
    <citation type="journal article" date="2009" name="Immunology">
        <title>Evolution of the opossum major histocompatibility complex: evidence for diverse alternative splice patterns and low polymorphism among class I genes.</title>
        <authorList>
            <person name="Baker M.L."/>
            <person name="Melman S.D."/>
            <person name="Huntley J."/>
            <person name="Miller R.D."/>
        </authorList>
    </citation>
    <scope>NUCLEOTIDE SEQUENCE</scope>
</reference>
<keyword evidence="12" id="KW-0732">Signal</keyword>
<dbReference type="SUPFAM" id="SSF48726">
    <property type="entry name" value="Immunoglobulin"/>
    <property type="match status" value="1"/>
</dbReference>
<dbReference type="InterPro" id="IPR003597">
    <property type="entry name" value="Ig_C1-set"/>
</dbReference>
<evidence type="ECO:0000313" key="14">
    <source>
        <dbReference type="EMBL" id="ACK43821.1"/>
    </source>
</evidence>
<dbReference type="Gene3D" id="2.60.40.10">
    <property type="entry name" value="Immunoglobulins"/>
    <property type="match status" value="1"/>
</dbReference>
<evidence type="ECO:0000256" key="12">
    <source>
        <dbReference type="SAM" id="SignalP"/>
    </source>
</evidence>
<dbReference type="OrthoDB" id="8929156at2759"/>
<dbReference type="PROSITE" id="PS50835">
    <property type="entry name" value="IG_LIKE"/>
    <property type="match status" value="1"/>
</dbReference>
<dbReference type="AlphaFoldDB" id="C6ZIV8"/>
<dbReference type="GeneID" id="100026156"/>
<dbReference type="InterPro" id="IPR007110">
    <property type="entry name" value="Ig-like_dom"/>
</dbReference>
<dbReference type="InterPro" id="IPR050208">
    <property type="entry name" value="MHC_class-I_related"/>
</dbReference>
<feature type="signal peptide" evidence="12">
    <location>
        <begin position="1"/>
        <end position="16"/>
    </location>
</feature>
<feature type="domain" description="Ig-like" evidence="13">
    <location>
        <begin position="204"/>
        <end position="282"/>
    </location>
</feature>
<comment type="subcellular location">
    <subcellularLocation>
        <location evidence="2">Membrane</location>
        <topology evidence="2">Single-pass type I membrane protein</topology>
    </subcellularLocation>
</comment>
<sequence length="379" mass="43630">MLLFFLVSLALTETWAGSHSMRYIDTVVTAPRLGLEERWFTLVGYVDDQQFVRFHSNNASQSTEIGAPWIELETPDYWEREKRHLKDSQNCPMSLQNLHFNYNQSHDGGVHTLQRMYGCEVFGNGSFSTFFLLYGYDGQDKLSLDPETLNWIASDSVALSIKLKLDADRSPAERWKVHLTVTCVQWLLRHLEKGKETLLRTDPPSVQVTRHITSDSEVILKCRAWGFYPAEISLIWLRNGEEQIQDTAYIDTRPGGDGTFQKWAAVEMPFGNEEKYTCRVQHEGLPEPLFLKWELQSPFTGYMIGIMAFVLLLTSVIAGIVIWKKCISGRETSKKRKRQARNPYSQSLVYICLYLILKSALRLFTAIETVDDKLINEHT</sequence>
<dbReference type="InterPro" id="IPR003006">
    <property type="entry name" value="Ig/MHC_CS"/>
</dbReference>
<evidence type="ECO:0000256" key="4">
    <source>
        <dbReference type="ARBA" id="ARBA00022451"/>
    </source>
</evidence>
<dbReference type="SMART" id="SM00407">
    <property type="entry name" value="IGc1"/>
    <property type="match status" value="1"/>
</dbReference>
<dbReference type="CTD" id="100026156"/>
<feature type="transmembrane region" description="Helical" evidence="11">
    <location>
        <begin position="299"/>
        <end position="323"/>
    </location>
</feature>
<dbReference type="FunFam" id="3.30.500.10:FF:000001">
    <property type="entry name" value="H-2 class I histocompatibility antigen, alpha chain"/>
    <property type="match status" value="1"/>
</dbReference>
<evidence type="ECO:0000256" key="10">
    <source>
        <dbReference type="RuleBase" id="RU004439"/>
    </source>
</evidence>
<evidence type="ECO:0000256" key="1">
    <source>
        <dbReference type="ARBA" id="ARBA00002297"/>
    </source>
</evidence>
<dbReference type="InterPro" id="IPR001039">
    <property type="entry name" value="MHC_I_a_a1/a2"/>
</dbReference>
<evidence type="ECO:0000256" key="2">
    <source>
        <dbReference type="ARBA" id="ARBA00004479"/>
    </source>
</evidence>
<dbReference type="FunFam" id="2.60.40.10:FF:000014">
    <property type="entry name" value="H-2 class I histocompatibility antigen, alpha chain"/>
    <property type="match status" value="1"/>
</dbReference>
<keyword evidence="5 11" id="KW-0812">Transmembrane</keyword>
<dbReference type="PRINTS" id="PR01638">
    <property type="entry name" value="MHCCLASSI"/>
</dbReference>
<comment type="similarity">
    <text evidence="3 10">Belongs to the MHC class I family.</text>
</comment>
<keyword evidence="6" id="KW-0391">Immunity</keyword>
<organism evidence="14">
    <name type="scientific">Monodelphis domestica</name>
    <name type="common">Gray short-tailed opossum</name>
    <dbReference type="NCBI Taxonomy" id="13616"/>
    <lineage>
        <taxon>Eukaryota</taxon>
        <taxon>Metazoa</taxon>
        <taxon>Chordata</taxon>
        <taxon>Craniata</taxon>
        <taxon>Vertebrata</taxon>
        <taxon>Euteleostomi</taxon>
        <taxon>Mammalia</taxon>
        <taxon>Metatheria</taxon>
        <taxon>Didelphimorphia</taxon>
        <taxon>Didelphidae</taxon>
        <taxon>Monodelphis</taxon>
    </lineage>
</organism>
<feature type="chain" id="PRO_5002974721" evidence="12">
    <location>
        <begin position="17"/>
        <end position="379"/>
    </location>
</feature>
<dbReference type="PANTHER" id="PTHR16675:SF251">
    <property type="entry name" value="HLA CLASS I HISTOCOMPATIBILITY ANTIGEN, C ALPHA CHAIN"/>
    <property type="match status" value="1"/>
</dbReference>
<dbReference type="GO" id="GO:0030670">
    <property type="term" value="C:phagocytic vesicle membrane"/>
    <property type="evidence" value="ECO:0007669"/>
    <property type="project" value="UniProtKB-ARBA"/>
</dbReference>
<evidence type="ECO:0000256" key="9">
    <source>
        <dbReference type="ARBA" id="ARBA00023180"/>
    </source>
</evidence>
<dbReference type="GO" id="GO:0098553">
    <property type="term" value="C:lumenal side of endoplasmic reticulum membrane"/>
    <property type="evidence" value="ECO:0007669"/>
    <property type="project" value="UniProtKB-ARBA"/>
</dbReference>
<name>C6ZIV8_MONDO</name>
<dbReference type="Pfam" id="PF00129">
    <property type="entry name" value="MHC_I"/>
    <property type="match status" value="1"/>
</dbReference>
<keyword evidence="8 11" id="KW-0472">Membrane</keyword>
<evidence type="ECO:0000256" key="8">
    <source>
        <dbReference type="ARBA" id="ARBA00023136"/>
    </source>
</evidence>
<evidence type="ECO:0000256" key="7">
    <source>
        <dbReference type="ARBA" id="ARBA00022989"/>
    </source>
</evidence>
<keyword evidence="7 11" id="KW-1133">Transmembrane helix</keyword>
<feature type="transmembrane region" description="Helical" evidence="11">
    <location>
        <begin position="344"/>
        <end position="364"/>
    </location>
</feature>
<dbReference type="KEGG" id="mdo:100026156"/>
<dbReference type="SUPFAM" id="SSF54452">
    <property type="entry name" value="MHC antigen-recognition domain"/>
    <property type="match status" value="1"/>
</dbReference>
<dbReference type="Gene3D" id="3.30.500.10">
    <property type="entry name" value="MHC class I-like antigen recognition-like"/>
    <property type="match status" value="1"/>
</dbReference>
<dbReference type="EMBL" id="EU886713">
    <property type="protein sequence ID" value="ACK43821.1"/>
    <property type="molecule type" value="mRNA"/>
</dbReference>
<evidence type="ECO:0000259" key="13">
    <source>
        <dbReference type="PROSITE" id="PS50835"/>
    </source>
</evidence>
<dbReference type="PROSITE" id="PS00290">
    <property type="entry name" value="IG_MHC"/>
    <property type="match status" value="1"/>
</dbReference>
<dbReference type="InterPro" id="IPR037055">
    <property type="entry name" value="MHC_I-like_Ag-recog_sf"/>
</dbReference>
<keyword evidence="9" id="KW-0325">Glycoprotein</keyword>
<proteinExistence type="evidence at transcript level"/>